<dbReference type="Proteomes" id="UP000256780">
    <property type="component" value="Chromosome CBM2587_b"/>
</dbReference>
<dbReference type="SUPFAM" id="SSF51735">
    <property type="entry name" value="NAD(P)-binding Rossmann-fold domains"/>
    <property type="match status" value="1"/>
</dbReference>
<dbReference type="InterPro" id="IPR032875">
    <property type="entry name" value="Succ_CoA_lig_flav_dom"/>
</dbReference>
<evidence type="ECO:0000256" key="2">
    <source>
        <dbReference type="ARBA" id="ARBA00022741"/>
    </source>
</evidence>
<evidence type="ECO:0000256" key="3">
    <source>
        <dbReference type="ARBA" id="ARBA00022840"/>
    </source>
</evidence>
<dbReference type="SMART" id="SM00881">
    <property type="entry name" value="CoA_binding"/>
    <property type="match status" value="1"/>
</dbReference>
<dbReference type="Gene3D" id="3.40.50.720">
    <property type="entry name" value="NAD(P)-binding Rossmann-like Domain"/>
    <property type="match status" value="1"/>
</dbReference>
<evidence type="ECO:0000256" key="1">
    <source>
        <dbReference type="ARBA" id="ARBA00022598"/>
    </source>
</evidence>
<dbReference type="AlphaFoldDB" id="A0A975XF11"/>
<proteinExistence type="predicted"/>
<dbReference type="GO" id="GO:0016874">
    <property type="term" value="F:ligase activity"/>
    <property type="evidence" value="ECO:0007669"/>
    <property type="project" value="UniProtKB-KW"/>
</dbReference>
<dbReference type="Pfam" id="PF13380">
    <property type="entry name" value="CoA_binding_2"/>
    <property type="match status" value="1"/>
</dbReference>
<protein>
    <recommendedName>
        <fullName evidence="4">CoA-binding domain-containing protein</fullName>
    </recommendedName>
</protein>
<dbReference type="GO" id="GO:0005524">
    <property type="term" value="F:ATP binding"/>
    <property type="evidence" value="ECO:0007669"/>
    <property type="project" value="UniProtKB-KW"/>
</dbReference>
<keyword evidence="3" id="KW-0067">ATP-binding</keyword>
<dbReference type="InterPro" id="IPR051538">
    <property type="entry name" value="Acyl-CoA_Synth/Transferase"/>
</dbReference>
<dbReference type="SUPFAM" id="SSF56059">
    <property type="entry name" value="Glutathione synthetase ATP-binding domain-like"/>
    <property type="match status" value="1"/>
</dbReference>
<gene>
    <name evidence="5" type="ORF">CBM2587_B90605</name>
</gene>
<evidence type="ECO:0000313" key="5">
    <source>
        <dbReference type="EMBL" id="SOY68169.1"/>
    </source>
</evidence>
<dbReference type="Pfam" id="PF13549">
    <property type="entry name" value="ATP-grasp_5"/>
    <property type="match status" value="1"/>
</dbReference>
<keyword evidence="1" id="KW-0436">Ligase</keyword>
<reference evidence="5 6" key="1">
    <citation type="submission" date="2018-01" db="EMBL/GenBank/DDBJ databases">
        <authorList>
            <person name="Clerissi C."/>
        </authorList>
    </citation>
    <scope>NUCLEOTIDE SEQUENCE [LARGE SCALE GENOMIC DNA]</scope>
    <source>
        <strain evidence="5">Cupriavidus sp. LMG 19464</strain>
    </source>
</reference>
<dbReference type="Gene3D" id="3.30.1490.20">
    <property type="entry name" value="ATP-grasp fold, A domain"/>
    <property type="match status" value="1"/>
</dbReference>
<dbReference type="SUPFAM" id="SSF52210">
    <property type="entry name" value="Succinyl-CoA synthetase domains"/>
    <property type="match status" value="2"/>
</dbReference>
<dbReference type="Gene3D" id="3.30.470.20">
    <property type="entry name" value="ATP-grasp fold, B domain"/>
    <property type="match status" value="1"/>
</dbReference>
<name>A0A975XF11_9BURK</name>
<evidence type="ECO:0000313" key="6">
    <source>
        <dbReference type="Proteomes" id="UP000256780"/>
    </source>
</evidence>
<dbReference type="EMBL" id="OFSQ01000038">
    <property type="protein sequence ID" value="SOY68169.1"/>
    <property type="molecule type" value="Genomic_DNA"/>
</dbReference>
<organism evidence="5 6">
    <name type="scientific">Cupriavidus taiwanensis</name>
    <dbReference type="NCBI Taxonomy" id="164546"/>
    <lineage>
        <taxon>Bacteria</taxon>
        <taxon>Pseudomonadati</taxon>
        <taxon>Pseudomonadota</taxon>
        <taxon>Betaproteobacteria</taxon>
        <taxon>Burkholderiales</taxon>
        <taxon>Burkholderiaceae</taxon>
        <taxon>Cupriavidus</taxon>
    </lineage>
</organism>
<keyword evidence="2" id="KW-0547">Nucleotide-binding</keyword>
<dbReference type="RefSeq" id="WP_116359408.1">
    <property type="nucleotide sequence ID" value="NZ_JABTYD010000045.1"/>
</dbReference>
<dbReference type="Gene3D" id="3.40.50.261">
    <property type="entry name" value="Succinyl-CoA synthetase domains"/>
    <property type="match status" value="2"/>
</dbReference>
<dbReference type="PANTHER" id="PTHR43334">
    <property type="entry name" value="ACETATE--COA LIGASE [ADP-FORMING]"/>
    <property type="match status" value="1"/>
</dbReference>
<dbReference type="InterPro" id="IPR036291">
    <property type="entry name" value="NAD(P)-bd_dom_sf"/>
</dbReference>
<dbReference type="OrthoDB" id="9807426at2"/>
<dbReference type="InterPro" id="IPR013815">
    <property type="entry name" value="ATP_grasp_subdomain_1"/>
</dbReference>
<evidence type="ECO:0000259" key="4">
    <source>
        <dbReference type="SMART" id="SM00881"/>
    </source>
</evidence>
<sequence>MNTRNTAPFHVDPALAQALLAPRSVALFGASDDAAKTAGRPLKFLRAAGYAGNIYPINPNRSTVQGEAAYASLAALPEVPEHVFILTPTDTVPDAVRECSRLGVKVVTILASGFSEAGAEGAAREAALRALCEHGETRVLGPSSLGVVNPRAGLVLTANAAFAEPELPQGRVFVASHSGSMLGALVSRGKARGVGFAGLVSVGSESDLCVGEICMATLDDPAIDGYLLFLESLRHGDNLRAFALEAARRGKPVIAYKLGRSAAAAEMAATHTGALAGEDDIADAFLKDLGIARVGVLEALLEAFPLARRIPLHGAGAPLRRVGVVTTTGGGAAMVVDQLGIRDVVVEPASAATLEKLAAAGIAVSAGRVLDLTLAGTNYNVMKGALDIMFEAPEFDIVLAVVGSSARFQPQLAVKPIIDSADRTKPLAAMLVPDAPEALAALTAAEVPCFRSPEACADAIAALLARRTPGAQPTVRGASAARAAALSEAQAYAILGELGVPHAPAVTMPLAGPADKLPFAFPVVAKVCSAQIPHKTEVGGVVLGIQDHAGLDAALATLRQNLAERAPGTPCDEVLVQPMTRGLAEVLVGYRVDPEAGPVIMLAAGGIWAEVARDRSIRLAPVSVEVAREMIAEVKALQTVAGLRGRQRGDLDALAQAVSALSQLACKPQLRIAEAEVNPMMVLPEGQGVLAVDALVLRA</sequence>
<dbReference type="PANTHER" id="PTHR43334:SF1">
    <property type="entry name" value="3-HYDROXYPROPIONATE--COA LIGASE [ADP-FORMING]"/>
    <property type="match status" value="1"/>
</dbReference>
<comment type="caution">
    <text evidence="5">The sequence shown here is derived from an EMBL/GenBank/DDBJ whole genome shotgun (WGS) entry which is preliminary data.</text>
</comment>
<feature type="domain" description="CoA-binding" evidence="4">
    <location>
        <begin position="19"/>
        <end position="114"/>
    </location>
</feature>
<dbReference type="Pfam" id="PF13607">
    <property type="entry name" value="Succ_CoA_lig"/>
    <property type="match status" value="1"/>
</dbReference>
<dbReference type="InterPro" id="IPR003781">
    <property type="entry name" value="CoA-bd"/>
</dbReference>
<accession>A0A975XF11</accession>
<dbReference type="InterPro" id="IPR016102">
    <property type="entry name" value="Succinyl-CoA_synth-like"/>
</dbReference>